<protein>
    <recommendedName>
        <fullName evidence="8">XPG N-terminal domain-containing protein</fullName>
    </recommendedName>
</protein>
<dbReference type="Gene3D" id="3.40.50.1010">
    <property type="entry name" value="5'-nuclease"/>
    <property type="match status" value="2"/>
</dbReference>
<evidence type="ECO:0000259" key="5">
    <source>
        <dbReference type="SMART" id="SM00485"/>
    </source>
</evidence>
<dbReference type="PRINTS" id="PR00853">
    <property type="entry name" value="XPGRADSUPER"/>
</dbReference>
<keyword evidence="1" id="KW-0479">Metal-binding</keyword>
<keyword evidence="3" id="KW-0460">Magnesium</keyword>
<evidence type="ECO:0008006" key="8">
    <source>
        <dbReference type="Google" id="ProtNLM"/>
    </source>
</evidence>
<dbReference type="Proteomes" id="UP000253551">
    <property type="component" value="Unassembled WGS sequence"/>
</dbReference>
<gene>
    <name evidence="6" type="ORF">CU098_009680</name>
</gene>
<dbReference type="InterPro" id="IPR029060">
    <property type="entry name" value="PIN-like_dom_sf"/>
</dbReference>
<sequence length="341" mass="38985">MGVHGLTGILSRYAPNAVRSISCNVLATQTIAIDASCHLNKFVYGDETHPHRHIYGFYQLARFCDLNKIKPIFVFDGPRRLEAKDFENAKRERTRHKVKHSLLFEKEQSIRLGNWMEVSDAYHQTDLSRQSAMSILSELGEALEDIDEYPMSHISDQKQHEIEAKLAQIAQELKVAIIIAENTDKYTKTVRDLANRERDVMADMVIHRFKGIKPALQQLKKDNQAMLHSLEKRSYRITQLTRDECQAFLKTMGYVCLTCDSHEAEAMCAHLSKSKRTIATVSEDLDTLVFGDAPILRYFFSRARPILSIDPILARKELGLTRESFVDFCILCGTDFSGTIR</sequence>
<dbReference type="GO" id="GO:0006974">
    <property type="term" value="P:DNA damage response"/>
    <property type="evidence" value="ECO:0007669"/>
    <property type="project" value="UniProtKB-ARBA"/>
</dbReference>
<reference evidence="6 7" key="1">
    <citation type="journal article" date="2018" name="G3 (Bethesda)">
        <title>Phylogenetic and Phylogenomic Definition of Rhizopus Species.</title>
        <authorList>
            <person name="Gryganskyi A.P."/>
            <person name="Golan J."/>
            <person name="Dolatabadi S."/>
            <person name="Mondo S."/>
            <person name="Robb S."/>
            <person name="Idnurm A."/>
            <person name="Muszewska A."/>
            <person name="Steczkiewicz K."/>
            <person name="Masonjones S."/>
            <person name="Liao H.L."/>
            <person name="Gajdeczka M.T."/>
            <person name="Anike F."/>
            <person name="Vuek A."/>
            <person name="Anishchenko I.M."/>
            <person name="Voigt K."/>
            <person name="de Hoog G.S."/>
            <person name="Smith M.E."/>
            <person name="Heitman J."/>
            <person name="Vilgalys R."/>
            <person name="Stajich J.E."/>
        </authorList>
    </citation>
    <scope>NUCLEOTIDE SEQUENCE [LARGE SCALE GENOMIC DNA]</scope>
    <source>
        <strain evidence="6 7">LSU 92-RS-03</strain>
    </source>
</reference>
<organism evidence="6 7">
    <name type="scientific">Rhizopus stolonifer</name>
    <name type="common">Rhizopus nigricans</name>
    <dbReference type="NCBI Taxonomy" id="4846"/>
    <lineage>
        <taxon>Eukaryota</taxon>
        <taxon>Fungi</taxon>
        <taxon>Fungi incertae sedis</taxon>
        <taxon>Mucoromycota</taxon>
        <taxon>Mucoromycotina</taxon>
        <taxon>Mucoromycetes</taxon>
        <taxon>Mucorales</taxon>
        <taxon>Mucorineae</taxon>
        <taxon>Rhizopodaceae</taxon>
        <taxon>Rhizopus</taxon>
    </lineage>
</organism>
<keyword evidence="2" id="KW-0540">Nuclease</keyword>
<dbReference type="STRING" id="4846.A0A367JIL6"/>
<dbReference type="EMBL" id="PJQM01003271">
    <property type="protein sequence ID" value="RCH89788.1"/>
    <property type="molecule type" value="Genomic_DNA"/>
</dbReference>
<dbReference type="PANTHER" id="PTHR11081:SF9">
    <property type="entry name" value="FLAP ENDONUCLEASE 1"/>
    <property type="match status" value="1"/>
</dbReference>
<keyword evidence="2" id="KW-0378">Hydrolase</keyword>
<feature type="domain" description="XPG-I" evidence="4">
    <location>
        <begin position="250"/>
        <end position="320"/>
    </location>
</feature>
<keyword evidence="7" id="KW-1185">Reference proteome</keyword>
<evidence type="ECO:0000313" key="7">
    <source>
        <dbReference type="Proteomes" id="UP000253551"/>
    </source>
</evidence>
<comment type="caution">
    <text evidence="6">The sequence shown here is derived from an EMBL/GenBank/DDBJ whole genome shotgun (WGS) entry which is preliminary data.</text>
</comment>
<dbReference type="SMART" id="SM00485">
    <property type="entry name" value="XPGN"/>
    <property type="match status" value="1"/>
</dbReference>
<evidence type="ECO:0000259" key="4">
    <source>
        <dbReference type="SMART" id="SM00484"/>
    </source>
</evidence>
<evidence type="ECO:0000256" key="1">
    <source>
        <dbReference type="ARBA" id="ARBA00022723"/>
    </source>
</evidence>
<evidence type="ECO:0000256" key="2">
    <source>
        <dbReference type="ARBA" id="ARBA00022759"/>
    </source>
</evidence>
<dbReference type="GO" id="GO:0017108">
    <property type="term" value="F:5'-flap endonuclease activity"/>
    <property type="evidence" value="ECO:0007669"/>
    <property type="project" value="TreeGrafter"/>
</dbReference>
<dbReference type="InterPro" id="IPR006084">
    <property type="entry name" value="XPG/Rad2"/>
</dbReference>
<dbReference type="InterPro" id="IPR006086">
    <property type="entry name" value="XPG-I_dom"/>
</dbReference>
<accession>A0A367JIL6</accession>
<dbReference type="InterPro" id="IPR006085">
    <property type="entry name" value="XPG_DNA_repair_N"/>
</dbReference>
<dbReference type="PANTHER" id="PTHR11081">
    <property type="entry name" value="FLAP ENDONUCLEASE FAMILY MEMBER"/>
    <property type="match status" value="1"/>
</dbReference>
<feature type="non-terminal residue" evidence="6">
    <location>
        <position position="341"/>
    </location>
</feature>
<dbReference type="GO" id="GO:0008409">
    <property type="term" value="F:5'-3' exonuclease activity"/>
    <property type="evidence" value="ECO:0007669"/>
    <property type="project" value="TreeGrafter"/>
</dbReference>
<dbReference type="GO" id="GO:0046872">
    <property type="term" value="F:metal ion binding"/>
    <property type="evidence" value="ECO:0007669"/>
    <property type="project" value="UniProtKB-KW"/>
</dbReference>
<dbReference type="SUPFAM" id="SSF88723">
    <property type="entry name" value="PIN domain-like"/>
    <property type="match status" value="1"/>
</dbReference>
<dbReference type="AlphaFoldDB" id="A0A367JIL6"/>
<proteinExistence type="predicted"/>
<name>A0A367JIL6_RHIST</name>
<keyword evidence="2" id="KW-0255">Endonuclease</keyword>
<dbReference type="SMART" id="SM00484">
    <property type="entry name" value="XPGI"/>
    <property type="match status" value="1"/>
</dbReference>
<dbReference type="Pfam" id="PF00752">
    <property type="entry name" value="XPG_N"/>
    <property type="match status" value="1"/>
</dbReference>
<dbReference type="Pfam" id="PF00867">
    <property type="entry name" value="XPG_I"/>
    <property type="match status" value="1"/>
</dbReference>
<feature type="domain" description="XPG N-terminal" evidence="5">
    <location>
        <begin position="1"/>
        <end position="98"/>
    </location>
</feature>
<dbReference type="OrthoDB" id="31113at2759"/>
<evidence type="ECO:0000256" key="3">
    <source>
        <dbReference type="ARBA" id="ARBA00022842"/>
    </source>
</evidence>
<evidence type="ECO:0000313" key="6">
    <source>
        <dbReference type="EMBL" id="RCH89788.1"/>
    </source>
</evidence>
<dbReference type="Gene3D" id="1.10.150.20">
    <property type="entry name" value="5' to 3' exonuclease, C-terminal subdomain"/>
    <property type="match status" value="1"/>
</dbReference>